<keyword evidence="3" id="KW-1185">Reference proteome</keyword>
<evidence type="ECO:0000313" key="3">
    <source>
        <dbReference type="Proteomes" id="UP001589718"/>
    </source>
</evidence>
<reference evidence="2 3" key="1">
    <citation type="submission" date="2024-09" db="EMBL/GenBank/DDBJ databases">
        <authorList>
            <person name="Sun Q."/>
            <person name="Mori K."/>
        </authorList>
    </citation>
    <scope>NUCLEOTIDE SEQUENCE [LARGE SCALE GENOMIC DNA]</scope>
    <source>
        <strain evidence="2 3">JCM 4362</strain>
    </source>
</reference>
<evidence type="ECO:0000256" key="1">
    <source>
        <dbReference type="SAM" id="Phobius"/>
    </source>
</evidence>
<gene>
    <name evidence="2" type="ORF">ACFFTU_06570</name>
</gene>
<keyword evidence="1" id="KW-1133">Transmembrane helix</keyword>
<keyword evidence="1" id="KW-0812">Transmembrane</keyword>
<accession>A0ABV5P8T4</accession>
<feature type="transmembrane region" description="Helical" evidence="1">
    <location>
        <begin position="41"/>
        <end position="62"/>
    </location>
</feature>
<protein>
    <submittedName>
        <fullName evidence="2">Uncharacterized protein</fullName>
    </submittedName>
</protein>
<keyword evidence="1" id="KW-0472">Membrane</keyword>
<comment type="caution">
    <text evidence="2">The sequence shown here is derived from an EMBL/GenBank/DDBJ whole genome shotgun (WGS) entry which is preliminary data.</text>
</comment>
<sequence>MTEPTARAGRTWKLWLALFAACSTVVGLVVTMMLFRTGAGTTTALLSGGGAFATSLGLCFALPATIRELKRQI</sequence>
<name>A0ABV5P8T4_STRCM</name>
<feature type="transmembrane region" description="Helical" evidence="1">
    <location>
        <begin position="12"/>
        <end position="35"/>
    </location>
</feature>
<proteinExistence type="predicted"/>
<organism evidence="2 3">
    <name type="scientific">Streptomyces cremeus</name>
    <dbReference type="NCBI Taxonomy" id="66881"/>
    <lineage>
        <taxon>Bacteria</taxon>
        <taxon>Bacillati</taxon>
        <taxon>Actinomycetota</taxon>
        <taxon>Actinomycetes</taxon>
        <taxon>Kitasatosporales</taxon>
        <taxon>Streptomycetaceae</taxon>
        <taxon>Streptomyces</taxon>
    </lineage>
</organism>
<dbReference type="EMBL" id="JBHMCR010000004">
    <property type="protein sequence ID" value="MFB9519603.1"/>
    <property type="molecule type" value="Genomic_DNA"/>
</dbReference>
<dbReference type="RefSeq" id="WP_345221176.1">
    <property type="nucleotide sequence ID" value="NZ_BAAAXE010000013.1"/>
</dbReference>
<evidence type="ECO:0000313" key="2">
    <source>
        <dbReference type="EMBL" id="MFB9519603.1"/>
    </source>
</evidence>
<dbReference type="Proteomes" id="UP001589718">
    <property type="component" value="Unassembled WGS sequence"/>
</dbReference>